<evidence type="ECO:0000313" key="11">
    <source>
        <dbReference type="EMBL" id="TKR88993.1"/>
    </source>
</evidence>
<evidence type="ECO:0000256" key="6">
    <source>
        <dbReference type="ARBA" id="ARBA00023049"/>
    </source>
</evidence>
<accession>A0A4U5P056</accession>
<dbReference type="Pfam" id="PF05193">
    <property type="entry name" value="Peptidase_M16_C"/>
    <property type="match status" value="1"/>
</dbReference>
<evidence type="ECO:0000256" key="5">
    <source>
        <dbReference type="ARBA" id="ARBA00022833"/>
    </source>
</evidence>
<dbReference type="Proteomes" id="UP000298663">
    <property type="component" value="Unassembled WGS sequence"/>
</dbReference>
<reference evidence="11 12" key="2">
    <citation type="journal article" date="2019" name="G3 (Bethesda)">
        <title>Hybrid Assembly of the Genome of the Entomopathogenic Nematode Steinernema carpocapsae Identifies the X-Chromosome.</title>
        <authorList>
            <person name="Serra L."/>
            <person name="Macchietto M."/>
            <person name="Macias-Munoz A."/>
            <person name="McGill C.J."/>
            <person name="Rodriguez I.M."/>
            <person name="Rodriguez B."/>
            <person name="Murad R."/>
            <person name="Mortazavi A."/>
        </authorList>
    </citation>
    <scope>NUCLEOTIDE SEQUENCE [LARGE SCALE GENOMIC DNA]</scope>
    <source>
        <strain evidence="11 12">ALL</strain>
    </source>
</reference>
<dbReference type="PANTHER" id="PTHR43690:SF18">
    <property type="entry name" value="INSULIN-DEGRADING ENZYME-RELATED"/>
    <property type="match status" value="1"/>
</dbReference>
<dbReference type="OrthoDB" id="952271at2759"/>
<dbReference type="EMBL" id="AZBU02000003">
    <property type="protein sequence ID" value="TKR88993.1"/>
    <property type="molecule type" value="Genomic_DNA"/>
</dbReference>
<protein>
    <recommendedName>
        <fullName evidence="13">Peptidase M16 N-terminal domain-containing protein</fullName>
    </recommendedName>
</protein>
<feature type="domain" description="Coenzyme PQQ synthesis protein F-like C-terminal lobe" evidence="10">
    <location>
        <begin position="733"/>
        <end position="811"/>
    </location>
</feature>
<dbReference type="InterPro" id="IPR011765">
    <property type="entry name" value="Pept_M16_N"/>
</dbReference>
<keyword evidence="12" id="KW-1185">Reference proteome</keyword>
<keyword evidence="2" id="KW-0645">Protease</keyword>
<dbReference type="Pfam" id="PF16187">
    <property type="entry name" value="Peptidase_M16_M"/>
    <property type="match status" value="1"/>
</dbReference>
<reference evidence="11 12" key="1">
    <citation type="journal article" date="2015" name="Genome Biol.">
        <title>Comparative genomics of Steinernema reveals deeply conserved gene regulatory networks.</title>
        <authorList>
            <person name="Dillman A.R."/>
            <person name="Macchietto M."/>
            <person name="Porter C.F."/>
            <person name="Rogers A."/>
            <person name="Williams B."/>
            <person name="Antoshechkin I."/>
            <person name="Lee M.M."/>
            <person name="Goodwin Z."/>
            <person name="Lu X."/>
            <person name="Lewis E.E."/>
            <person name="Goodrich-Blair H."/>
            <person name="Stock S.P."/>
            <person name="Adams B.J."/>
            <person name="Sternberg P.W."/>
            <person name="Mortazavi A."/>
        </authorList>
    </citation>
    <scope>NUCLEOTIDE SEQUENCE [LARGE SCALE GENOMIC DNA]</scope>
    <source>
        <strain evidence="11 12">ALL</strain>
    </source>
</reference>
<sequence length="859" mass="98897">MEFCKIPCDKRSYRGLELSNGLKILLVSDPNTYRTSVAFNVLCGSSRDPQDFPGLAHFYEHMFALGTRKYPKVNEIKRYVNFRGGHCYASTAFEHTRYNFEVHSEYLEKSLDQMVQFFVAPLFAEDAIHREVNALESEFLNSKMDDHRLIYTIQRSTFNVCPASCGNLKTLMEKPETAGKDLRTALMQFHESNYSADRITCCIVDRGSLNMLEAIVKRMDFDKIPNRTLSQTAEENRSVDLGHRVDIVPVKNTRKLIISFAIDTYENFWKCRPDLYFAEILNHTGKDSLFEFLVARGWIIELCSHPLSFTLTFTVFQISIELTQSGLNHVNDILKTVFHQIGALKAAGPQEFVYKELTRVSRFLYTHSEAERDEDFAQDLAKNLHFYPFEDIHTHRIVNNFEPDLIRHFIEELKPDKMNYFVISREAKLLNGLEKEEHYGVLCKQAKIDQKLLETLNSCLAKPDHKFSLPSRNPLIPDEVHLNMKTLIILENFFNEYSLGRSEISSAIFKPLENSTNSERIKISNSNLAEFYLQCYKISNLSHPHCKVHDNGIELSRSGYNENVFDLLQKDLETLFILEVDEQLFSTAHDIVLRRSQDSQMEDSATQSLNLLCQLLHINLEKGSSDLSSSELNSFIASIWKAFYVEITVKGNIRFQEAKIRSQNLLDIINKKTSCNQGLKKDESNHGTSKILKIKEPIFYDICRDALEENCVTVFFQSGQSELLKPFAVILNIFIFNQLRTIEQLGYCALASTLGTGKASGVVVVVRSRRNPDFIKQRNEKTIATFRDYLMELSGKEIAALSKTSQTCFKRKDLLSFFDNYISSKRQLTIRCWSGSTVQERGVKPTNFEEFKRNFMESG</sequence>
<evidence type="ECO:0008006" key="13">
    <source>
        <dbReference type="Google" id="ProtNLM"/>
    </source>
</evidence>
<dbReference type="FunFam" id="3.30.830.10:FF:000005">
    <property type="entry name" value="nardilysin isoform X1"/>
    <property type="match status" value="1"/>
</dbReference>
<proteinExistence type="inferred from homology"/>
<dbReference type="GO" id="GO:0006508">
    <property type="term" value="P:proteolysis"/>
    <property type="evidence" value="ECO:0007669"/>
    <property type="project" value="UniProtKB-KW"/>
</dbReference>
<dbReference type="GO" id="GO:0046872">
    <property type="term" value="F:metal ion binding"/>
    <property type="evidence" value="ECO:0007669"/>
    <property type="project" value="UniProtKB-KW"/>
</dbReference>
<gene>
    <name evidence="11" type="ORF">L596_013158</name>
</gene>
<evidence type="ECO:0000259" key="10">
    <source>
        <dbReference type="Pfam" id="PF22456"/>
    </source>
</evidence>
<feature type="domain" description="Peptidase M16 C-terminal" evidence="8">
    <location>
        <begin position="183"/>
        <end position="351"/>
    </location>
</feature>
<organism evidence="11 12">
    <name type="scientific">Steinernema carpocapsae</name>
    <name type="common">Entomopathogenic nematode</name>
    <dbReference type="NCBI Taxonomy" id="34508"/>
    <lineage>
        <taxon>Eukaryota</taxon>
        <taxon>Metazoa</taxon>
        <taxon>Ecdysozoa</taxon>
        <taxon>Nematoda</taxon>
        <taxon>Chromadorea</taxon>
        <taxon>Rhabditida</taxon>
        <taxon>Tylenchina</taxon>
        <taxon>Panagrolaimomorpha</taxon>
        <taxon>Strongyloidoidea</taxon>
        <taxon>Steinernematidae</taxon>
        <taxon>Steinernema</taxon>
    </lineage>
</organism>
<dbReference type="InterPro" id="IPR032632">
    <property type="entry name" value="Peptidase_M16_M"/>
</dbReference>
<dbReference type="InterPro" id="IPR054734">
    <property type="entry name" value="PqqF-like_C_4"/>
</dbReference>
<dbReference type="InterPro" id="IPR007863">
    <property type="entry name" value="Peptidase_M16_C"/>
</dbReference>
<dbReference type="STRING" id="34508.A0A4U5P056"/>
<dbReference type="InterPro" id="IPR050626">
    <property type="entry name" value="Peptidase_M16"/>
</dbReference>
<dbReference type="Pfam" id="PF00675">
    <property type="entry name" value="Peptidase_M16"/>
    <property type="match status" value="1"/>
</dbReference>
<feature type="domain" description="Peptidase M16 middle/third" evidence="9">
    <location>
        <begin position="368"/>
        <end position="483"/>
    </location>
</feature>
<name>A0A4U5P056_STECR</name>
<keyword evidence="3" id="KW-0479">Metal-binding</keyword>
<evidence type="ECO:0000259" key="9">
    <source>
        <dbReference type="Pfam" id="PF16187"/>
    </source>
</evidence>
<keyword evidence="4" id="KW-0378">Hydrolase</keyword>
<dbReference type="Pfam" id="PF22456">
    <property type="entry name" value="PqqF-like_C_4"/>
    <property type="match status" value="1"/>
</dbReference>
<comment type="caution">
    <text evidence="11">The sequence shown here is derived from an EMBL/GenBank/DDBJ whole genome shotgun (WGS) entry which is preliminary data.</text>
</comment>
<dbReference type="GO" id="GO:0008237">
    <property type="term" value="F:metallopeptidase activity"/>
    <property type="evidence" value="ECO:0007669"/>
    <property type="project" value="UniProtKB-KW"/>
</dbReference>
<keyword evidence="6" id="KW-0482">Metalloprotease</keyword>
<evidence type="ECO:0000313" key="12">
    <source>
        <dbReference type="Proteomes" id="UP000298663"/>
    </source>
</evidence>
<evidence type="ECO:0000256" key="2">
    <source>
        <dbReference type="ARBA" id="ARBA00022670"/>
    </source>
</evidence>
<evidence type="ECO:0000256" key="3">
    <source>
        <dbReference type="ARBA" id="ARBA00022723"/>
    </source>
</evidence>
<evidence type="ECO:0000256" key="4">
    <source>
        <dbReference type="ARBA" id="ARBA00022801"/>
    </source>
</evidence>
<dbReference type="PANTHER" id="PTHR43690">
    <property type="entry name" value="NARDILYSIN"/>
    <property type="match status" value="1"/>
</dbReference>
<keyword evidence="5" id="KW-0862">Zinc</keyword>
<dbReference type="AlphaFoldDB" id="A0A4U5P056"/>
<feature type="domain" description="Peptidase M16 N-terminal" evidence="7">
    <location>
        <begin position="24"/>
        <end position="143"/>
    </location>
</feature>
<evidence type="ECO:0000256" key="1">
    <source>
        <dbReference type="ARBA" id="ARBA00007261"/>
    </source>
</evidence>
<dbReference type="InterPro" id="IPR011249">
    <property type="entry name" value="Metalloenz_LuxS/M16"/>
</dbReference>
<evidence type="ECO:0000259" key="8">
    <source>
        <dbReference type="Pfam" id="PF05193"/>
    </source>
</evidence>
<evidence type="ECO:0000259" key="7">
    <source>
        <dbReference type="Pfam" id="PF00675"/>
    </source>
</evidence>
<dbReference type="SUPFAM" id="SSF63411">
    <property type="entry name" value="LuxS/MPP-like metallohydrolase"/>
    <property type="match status" value="4"/>
</dbReference>
<dbReference type="Gene3D" id="3.30.830.10">
    <property type="entry name" value="Metalloenzyme, LuxS/M16 peptidase-like"/>
    <property type="match status" value="4"/>
</dbReference>
<comment type="similarity">
    <text evidence="1">Belongs to the peptidase M16 family.</text>
</comment>